<gene>
    <name evidence="7" type="ORF">CYLTODRAFT_360536</name>
</gene>
<evidence type="ECO:0000256" key="1">
    <source>
        <dbReference type="ARBA" id="ARBA00004141"/>
    </source>
</evidence>
<feature type="transmembrane region" description="Helical" evidence="6">
    <location>
        <begin position="316"/>
        <end position="337"/>
    </location>
</feature>
<dbReference type="AlphaFoldDB" id="A0A0D7AXG6"/>
<dbReference type="EMBL" id="KN880724">
    <property type="protein sequence ID" value="KIY63068.1"/>
    <property type="molecule type" value="Genomic_DNA"/>
</dbReference>
<dbReference type="Proteomes" id="UP000054007">
    <property type="component" value="Unassembled WGS sequence"/>
</dbReference>
<keyword evidence="3 6" id="KW-1133">Transmembrane helix</keyword>
<sequence length="482" mass="51980">MFGWTNNPTDGEFKLPKFASRVIILSSNLLLQMSFFIIVSSSNEYANHLGGDSTFSGVVIGIPTVFSGLALIPMQRWDGGKYKFALHLSCGASIVGHILYACAYRAHWLYLILMGRLVSGLAFSMWMYCKRYCSDGRIVGMRQRTTLAGWLVVGQGLGMSAGPFLGGLLTKIGFANAVFNGYTSPSWIMAGVWAAFWVCVWIWFEDVPDEDEDETQTSASTSTSARVSVDAAAPTKGESEAVGNGNVRVVERPSPESDTTADSVDDSMPVVTFGQWGSIVCMCWCAMTCFFILGAWESNIPVFGATPALSFSPFMAGNFIALGGITTLPFLLANLFMARRLQDRHILLVGSSLGLVGLLTFIGLLSTHTISSNGGSVNSGDSLFKKNYASFFMCWWLIALGFNLASTVTVSLLSKQLPQAWNSRTSLFIQYSNYAGRVSGAIWGGSGVAVGMERYVGLQIAIAGIGIALFGGFYRALKTKTG</sequence>
<feature type="region of interest" description="Disordered" evidence="5">
    <location>
        <begin position="212"/>
        <end position="263"/>
    </location>
</feature>
<dbReference type="SUPFAM" id="SSF103473">
    <property type="entry name" value="MFS general substrate transporter"/>
    <property type="match status" value="1"/>
</dbReference>
<feature type="transmembrane region" description="Helical" evidence="6">
    <location>
        <begin position="22"/>
        <end position="42"/>
    </location>
</feature>
<keyword evidence="4 6" id="KW-0472">Membrane</keyword>
<feature type="transmembrane region" description="Helical" evidence="6">
    <location>
        <begin position="346"/>
        <end position="368"/>
    </location>
</feature>
<evidence type="ECO:0000256" key="3">
    <source>
        <dbReference type="ARBA" id="ARBA00022989"/>
    </source>
</evidence>
<feature type="compositionally biased region" description="Low complexity" evidence="5">
    <location>
        <begin position="216"/>
        <end position="233"/>
    </location>
</feature>
<feature type="transmembrane region" description="Helical" evidence="6">
    <location>
        <begin position="147"/>
        <end position="166"/>
    </location>
</feature>
<feature type="transmembrane region" description="Helical" evidence="6">
    <location>
        <begin position="186"/>
        <end position="204"/>
    </location>
</feature>
<reference evidence="7 8" key="1">
    <citation type="journal article" date="2015" name="Fungal Genet. Biol.">
        <title>Evolution of novel wood decay mechanisms in Agaricales revealed by the genome sequences of Fistulina hepatica and Cylindrobasidium torrendii.</title>
        <authorList>
            <person name="Floudas D."/>
            <person name="Held B.W."/>
            <person name="Riley R."/>
            <person name="Nagy L.G."/>
            <person name="Koehler G."/>
            <person name="Ransdell A.S."/>
            <person name="Younus H."/>
            <person name="Chow J."/>
            <person name="Chiniquy J."/>
            <person name="Lipzen A."/>
            <person name="Tritt A."/>
            <person name="Sun H."/>
            <person name="Haridas S."/>
            <person name="LaButti K."/>
            <person name="Ohm R.A."/>
            <person name="Kues U."/>
            <person name="Blanchette R.A."/>
            <person name="Grigoriev I.V."/>
            <person name="Minto R.E."/>
            <person name="Hibbett D.S."/>
        </authorList>
    </citation>
    <scope>NUCLEOTIDE SEQUENCE [LARGE SCALE GENOMIC DNA]</scope>
    <source>
        <strain evidence="7 8">FP15055 ss-10</strain>
    </source>
</reference>
<dbReference type="Gene3D" id="1.20.1250.20">
    <property type="entry name" value="MFS general substrate transporter like domains"/>
    <property type="match status" value="1"/>
</dbReference>
<feature type="transmembrane region" description="Helical" evidence="6">
    <location>
        <begin position="107"/>
        <end position="126"/>
    </location>
</feature>
<dbReference type="InterPro" id="IPR036259">
    <property type="entry name" value="MFS_trans_sf"/>
</dbReference>
<dbReference type="STRING" id="1314674.A0A0D7AXG6"/>
<feature type="transmembrane region" description="Helical" evidence="6">
    <location>
        <begin position="434"/>
        <end position="452"/>
    </location>
</feature>
<name>A0A0D7AXG6_9AGAR</name>
<dbReference type="InterPro" id="IPR011701">
    <property type="entry name" value="MFS"/>
</dbReference>
<feature type="transmembrane region" description="Helical" evidence="6">
    <location>
        <begin position="54"/>
        <end position="72"/>
    </location>
</feature>
<protein>
    <submittedName>
        <fullName evidence="7">MFS general substrate transporter</fullName>
    </submittedName>
</protein>
<accession>A0A0D7AXG6</accession>
<evidence type="ECO:0000256" key="6">
    <source>
        <dbReference type="SAM" id="Phobius"/>
    </source>
</evidence>
<dbReference type="GO" id="GO:0016020">
    <property type="term" value="C:membrane"/>
    <property type="evidence" value="ECO:0007669"/>
    <property type="project" value="UniProtKB-SubCell"/>
</dbReference>
<evidence type="ECO:0000256" key="5">
    <source>
        <dbReference type="SAM" id="MobiDB-lite"/>
    </source>
</evidence>
<keyword evidence="8" id="KW-1185">Reference proteome</keyword>
<feature type="transmembrane region" description="Helical" evidence="6">
    <location>
        <begin position="458"/>
        <end position="477"/>
    </location>
</feature>
<keyword evidence="2 6" id="KW-0812">Transmembrane</keyword>
<evidence type="ECO:0000256" key="4">
    <source>
        <dbReference type="ARBA" id="ARBA00023136"/>
    </source>
</evidence>
<dbReference type="PANTHER" id="PTHR23510">
    <property type="entry name" value="INNER MEMBRANE TRANSPORT PROTEIN YAJR"/>
    <property type="match status" value="1"/>
</dbReference>
<comment type="subcellular location">
    <subcellularLocation>
        <location evidence="1">Membrane</location>
        <topology evidence="1">Multi-pass membrane protein</topology>
    </subcellularLocation>
</comment>
<dbReference type="PANTHER" id="PTHR23510:SF64">
    <property type="entry name" value="INNER MEMBRANE TRANSPORT PROTEIN YAJR"/>
    <property type="match status" value="1"/>
</dbReference>
<proteinExistence type="predicted"/>
<evidence type="ECO:0000313" key="7">
    <source>
        <dbReference type="EMBL" id="KIY63068.1"/>
    </source>
</evidence>
<dbReference type="Pfam" id="PF07690">
    <property type="entry name" value="MFS_1"/>
    <property type="match status" value="1"/>
</dbReference>
<dbReference type="InterPro" id="IPR051068">
    <property type="entry name" value="MFS_Domain-Containing_Protein"/>
</dbReference>
<evidence type="ECO:0000256" key="2">
    <source>
        <dbReference type="ARBA" id="ARBA00022692"/>
    </source>
</evidence>
<feature type="transmembrane region" description="Helical" evidence="6">
    <location>
        <begin position="84"/>
        <end position="101"/>
    </location>
</feature>
<evidence type="ECO:0000313" key="8">
    <source>
        <dbReference type="Proteomes" id="UP000054007"/>
    </source>
</evidence>
<feature type="transmembrane region" description="Helical" evidence="6">
    <location>
        <begin position="276"/>
        <end position="296"/>
    </location>
</feature>
<dbReference type="GO" id="GO:0022857">
    <property type="term" value="F:transmembrane transporter activity"/>
    <property type="evidence" value="ECO:0007669"/>
    <property type="project" value="InterPro"/>
</dbReference>
<feature type="transmembrane region" description="Helical" evidence="6">
    <location>
        <begin position="388"/>
        <end position="413"/>
    </location>
</feature>
<dbReference type="OrthoDB" id="2015447at2759"/>
<organism evidence="7 8">
    <name type="scientific">Cylindrobasidium torrendii FP15055 ss-10</name>
    <dbReference type="NCBI Taxonomy" id="1314674"/>
    <lineage>
        <taxon>Eukaryota</taxon>
        <taxon>Fungi</taxon>
        <taxon>Dikarya</taxon>
        <taxon>Basidiomycota</taxon>
        <taxon>Agaricomycotina</taxon>
        <taxon>Agaricomycetes</taxon>
        <taxon>Agaricomycetidae</taxon>
        <taxon>Agaricales</taxon>
        <taxon>Marasmiineae</taxon>
        <taxon>Physalacriaceae</taxon>
        <taxon>Cylindrobasidium</taxon>
    </lineage>
</organism>